<evidence type="ECO:0000313" key="3">
    <source>
        <dbReference type="EMBL" id="KAJ6057179.1"/>
    </source>
</evidence>
<dbReference type="Proteomes" id="UP001219568">
    <property type="component" value="Unassembled WGS sequence"/>
</dbReference>
<dbReference type="EMBL" id="JAQJZL010000001">
    <property type="protein sequence ID" value="KAJ6057179.1"/>
    <property type="molecule type" value="Genomic_DNA"/>
</dbReference>
<dbReference type="InterPro" id="IPR021331">
    <property type="entry name" value="Hva1_TUDOR"/>
</dbReference>
<protein>
    <recommendedName>
        <fullName evidence="2">Hypervirulence associated protein TUDOR domain-containing protein</fullName>
    </recommendedName>
</protein>
<feature type="domain" description="Hypervirulence associated protein TUDOR" evidence="2">
    <location>
        <begin position="7"/>
        <end position="71"/>
    </location>
</feature>
<reference evidence="3" key="2">
    <citation type="submission" date="2023-01" db="EMBL/GenBank/DDBJ databases">
        <authorList>
            <person name="Petersen C."/>
        </authorList>
    </citation>
    <scope>NUCLEOTIDE SEQUENCE</scope>
    <source>
        <strain evidence="3">IBT 15450</strain>
    </source>
</reference>
<organism evidence="3 4">
    <name type="scientific">Penicillium canescens</name>
    <dbReference type="NCBI Taxonomy" id="5083"/>
    <lineage>
        <taxon>Eukaryota</taxon>
        <taxon>Fungi</taxon>
        <taxon>Dikarya</taxon>
        <taxon>Ascomycota</taxon>
        <taxon>Pezizomycotina</taxon>
        <taxon>Eurotiomycetes</taxon>
        <taxon>Eurotiomycetidae</taxon>
        <taxon>Eurotiales</taxon>
        <taxon>Aspergillaceae</taxon>
        <taxon>Penicillium</taxon>
    </lineage>
</organism>
<dbReference type="AlphaFoldDB" id="A0AAD6IPT8"/>
<accession>A0AAD6IPT8</accession>
<evidence type="ECO:0000256" key="1">
    <source>
        <dbReference type="SAM" id="MobiDB-lite"/>
    </source>
</evidence>
<sequence length="76" mass="8170">MPSYQKGQKVNYKPVGGAASNTSQSVGIIREVSTGDTNMTGRNVAASADEPRYEIENMNTHKRSAIKESNIEGPAE</sequence>
<proteinExistence type="predicted"/>
<keyword evidence="4" id="KW-1185">Reference proteome</keyword>
<gene>
    <name evidence="3" type="ORF">N7460_000453</name>
</gene>
<comment type="caution">
    <text evidence="3">The sequence shown here is derived from an EMBL/GenBank/DDBJ whole genome shotgun (WGS) entry which is preliminary data.</text>
</comment>
<reference evidence="3" key="1">
    <citation type="journal article" date="2023" name="IMA Fungus">
        <title>Comparative genomic study of the Penicillium genus elucidates a diverse pangenome and 15 lateral gene transfer events.</title>
        <authorList>
            <person name="Petersen C."/>
            <person name="Sorensen T."/>
            <person name="Nielsen M.R."/>
            <person name="Sondergaard T.E."/>
            <person name="Sorensen J.L."/>
            <person name="Fitzpatrick D.A."/>
            <person name="Frisvad J.C."/>
            <person name="Nielsen K.L."/>
        </authorList>
    </citation>
    <scope>NUCLEOTIDE SEQUENCE</scope>
    <source>
        <strain evidence="3">IBT 15450</strain>
    </source>
</reference>
<evidence type="ECO:0000259" key="2">
    <source>
        <dbReference type="Pfam" id="PF11160"/>
    </source>
</evidence>
<feature type="region of interest" description="Disordered" evidence="1">
    <location>
        <begin position="1"/>
        <end position="76"/>
    </location>
</feature>
<name>A0AAD6IPT8_PENCN</name>
<evidence type="ECO:0000313" key="4">
    <source>
        <dbReference type="Proteomes" id="UP001219568"/>
    </source>
</evidence>
<dbReference type="Pfam" id="PF11160">
    <property type="entry name" value="Hva1_TUDOR"/>
    <property type="match status" value="1"/>
</dbReference>